<organism evidence="2 4">
    <name type="scientific">Paracoccus yeei</name>
    <dbReference type="NCBI Taxonomy" id="147645"/>
    <lineage>
        <taxon>Bacteria</taxon>
        <taxon>Pseudomonadati</taxon>
        <taxon>Pseudomonadota</taxon>
        <taxon>Alphaproteobacteria</taxon>
        <taxon>Rhodobacterales</taxon>
        <taxon>Paracoccaceae</taxon>
        <taxon>Paracoccus</taxon>
    </lineage>
</organism>
<reference evidence="4" key="1">
    <citation type="submission" date="2017-03" db="EMBL/GenBank/DDBJ databases">
        <title>FDA dAtabase for Regulatory Grade micrObial Sequences (FDA-ARGOS): Supporting development and validation of Infectious Disease Dx tests.</title>
        <authorList>
            <person name="Minogue T."/>
            <person name="Wolcott M."/>
            <person name="Wasieloski L."/>
            <person name="Aguilar W."/>
            <person name="Moore D."/>
            <person name="Tallon L."/>
            <person name="Sadzewicz L."/>
            <person name="Sengamalay N."/>
            <person name="Ott S."/>
            <person name="Godinez A."/>
            <person name="Nagaraj S."/>
            <person name="Nadendla S."/>
            <person name="Geyer C."/>
            <person name="Sichtig H."/>
        </authorList>
    </citation>
    <scope>NUCLEOTIDE SEQUENCE [LARGE SCALE GENOMIC DNA]</scope>
    <source>
        <strain evidence="4">FDAARGOS_252</strain>
    </source>
</reference>
<dbReference type="EMBL" id="CP020442">
    <property type="protein sequence ID" value="ARC36614.1"/>
    <property type="molecule type" value="Genomic_DNA"/>
</dbReference>
<evidence type="ECO:0000313" key="4">
    <source>
        <dbReference type="Proteomes" id="UP000191257"/>
    </source>
</evidence>
<dbReference type="Proteomes" id="UP000191257">
    <property type="component" value="Chromosome"/>
</dbReference>
<sequence length="116" mass="12661">MKRRDILKMAPAALVAGAVPAVALAQPETPVETLFREWLRLFEIEQSVYEVSPAGSDADTAAATQSLMAVERKMVAVPAQTERDWMLKAVAISCFGVFPVEDEHHPIWAEAKALVA</sequence>
<reference evidence="3 5" key="2">
    <citation type="submission" date="2017-10" db="EMBL/GenBank/DDBJ databases">
        <title>Complete genome sequence of Paracoccus yeei TT13 isolated from human skin.</title>
        <authorList>
            <person name="Lee K."/>
            <person name="Lim J.Y."/>
            <person name="Hwang I."/>
        </authorList>
    </citation>
    <scope>NUCLEOTIDE SEQUENCE [LARGE SCALE GENOMIC DNA]</scope>
    <source>
        <strain evidence="3 5">TT13</strain>
    </source>
</reference>
<evidence type="ECO:0000313" key="5">
    <source>
        <dbReference type="Proteomes" id="UP000229314"/>
    </source>
</evidence>
<evidence type="ECO:0008006" key="6">
    <source>
        <dbReference type="Google" id="ProtNLM"/>
    </source>
</evidence>
<reference evidence="2" key="3">
    <citation type="submission" date="2017-12" db="EMBL/GenBank/DDBJ databases">
        <title>FDA dAtabase for Regulatory Grade micrObial Sequences (FDA-ARGOS): Supporting development and validation of Infectious Disease Dx tests.</title>
        <authorList>
            <person name="Campos J."/>
            <person name="Goldberg B."/>
            <person name="Tallon L."/>
            <person name="Sadzewicz L."/>
            <person name="Sengamalay N."/>
            <person name="Ott S."/>
            <person name="Godinez A."/>
            <person name="Nagaraj S."/>
            <person name="Vyas G."/>
            <person name="Aluvathingal J."/>
            <person name="Nadendla S."/>
            <person name="Geyer C."/>
            <person name="Nandy P."/>
            <person name="Hobson J."/>
            <person name="Sichtig H."/>
        </authorList>
    </citation>
    <scope>NUCLEOTIDE SEQUENCE</scope>
    <source>
        <strain evidence="2">FDAARGOS_252</strain>
    </source>
</reference>
<dbReference type="RefSeq" id="WP_080621268.1">
    <property type="nucleotide sequence ID" value="NZ_CAJGAB010000008.1"/>
</dbReference>
<keyword evidence="4" id="KW-1185">Reference proteome</keyword>
<evidence type="ECO:0000256" key="1">
    <source>
        <dbReference type="SAM" id="SignalP"/>
    </source>
</evidence>
<dbReference type="EMBL" id="CP024422">
    <property type="protein sequence ID" value="ATQ55316.1"/>
    <property type="molecule type" value="Genomic_DNA"/>
</dbReference>
<gene>
    <name evidence="2" type="ORF">A6J80_09660</name>
    <name evidence="3" type="ORF">PYTT13_05485</name>
</gene>
<accession>A0A1V0GRZ4</accession>
<dbReference type="AlphaFoldDB" id="A0A1V0GRZ4"/>
<evidence type="ECO:0000313" key="3">
    <source>
        <dbReference type="EMBL" id="ATQ55316.1"/>
    </source>
</evidence>
<evidence type="ECO:0000313" key="2">
    <source>
        <dbReference type="EMBL" id="ARC36614.1"/>
    </source>
</evidence>
<feature type="signal peptide" evidence="1">
    <location>
        <begin position="1"/>
        <end position="25"/>
    </location>
</feature>
<dbReference type="Proteomes" id="UP000229314">
    <property type="component" value="Chromosome"/>
</dbReference>
<dbReference type="GeneID" id="78897125"/>
<keyword evidence="1" id="KW-0732">Signal</keyword>
<feature type="chain" id="PRO_5014546770" description="Twin-arginine translocation signal domain-containing protein" evidence="1">
    <location>
        <begin position="26"/>
        <end position="116"/>
    </location>
</feature>
<protein>
    <recommendedName>
        <fullName evidence="6">Twin-arginine translocation signal domain-containing protein</fullName>
    </recommendedName>
</protein>
<dbReference type="KEGG" id="pye:A6J80_09660"/>
<proteinExistence type="predicted"/>
<name>A0A1V0GRZ4_9RHOB</name>